<feature type="signal peptide" evidence="11">
    <location>
        <begin position="1"/>
        <end position="24"/>
    </location>
</feature>
<evidence type="ECO:0000256" key="10">
    <source>
        <dbReference type="SAM" id="Phobius"/>
    </source>
</evidence>
<organism evidence="12">
    <name type="scientific">Myosotella myosotis</name>
    <name type="common">mouse ear snail</name>
    <dbReference type="NCBI Taxonomy" id="252580"/>
    <lineage>
        <taxon>Eukaryota</taxon>
        <taxon>Metazoa</taxon>
        <taxon>Spiralia</taxon>
        <taxon>Lophotrochozoa</taxon>
        <taxon>Mollusca</taxon>
        <taxon>Gastropoda</taxon>
        <taxon>Heterobranchia</taxon>
        <taxon>Euthyneura</taxon>
        <taxon>Panpulmonata</taxon>
        <taxon>Eupulmonata</taxon>
        <taxon>Ellobiida</taxon>
        <taxon>Ellobioidea</taxon>
        <taxon>Ellobiidae</taxon>
        <taxon>Myosotella</taxon>
    </lineage>
</organism>
<keyword evidence="7" id="KW-0520">NAD</keyword>
<evidence type="ECO:0000256" key="3">
    <source>
        <dbReference type="ARBA" id="ARBA00016612"/>
    </source>
</evidence>
<sequence>MTVSVIVALTLLVIFLAAYCKVQGQVLSSLIILEGATLSVLIFYFYISMEYSQSSHMFLLIMCLGACEAACGLTMMVSMVSKSGSDSVSALNWFGS</sequence>
<name>G8HMV8_9EUPU</name>
<dbReference type="EMBL" id="JN606067">
    <property type="protein sequence ID" value="AEQ93833.1"/>
    <property type="molecule type" value="Genomic_DNA"/>
</dbReference>
<evidence type="ECO:0000256" key="8">
    <source>
        <dbReference type="ARBA" id="ARBA00023136"/>
    </source>
</evidence>
<reference evidence="12" key="1">
    <citation type="journal article" date="2011" name="BMC Evol. Biol.">
        <title>Ten new complete mitochondrial genomes of pulmonates (Mollusca: Gastropoda) and their impact on phylogenetic relationships.</title>
        <authorList>
            <person name="White T.R."/>
            <person name="Conrad M.M."/>
            <person name="Tseng R."/>
            <person name="Balayan S."/>
            <person name="Golding R."/>
            <person name="de Frias Martins A.M."/>
            <person name="Dayrat B.A."/>
        </authorList>
    </citation>
    <scope>NUCLEOTIDE SEQUENCE</scope>
</reference>
<evidence type="ECO:0000256" key="11">
    <source>
        <dbReference type="SAM" id="SignalP"/>
    </source>
</evidence>
<keyword evidence="5" id="KW-1278">Translocase</keyword>
<proteinExistence type="inferred from homology"/>
<keyword evidence="8 10" id="KW-0472">Membrane</keyword>
<feature type="chain" id="PRO_5003510114" description="NADH-ubiquinone oxidoreductase chain 4L" evidence="11">
    <location>
        <begin position="25"/>
        <end position="96"/>
    </location>
</feature>
<keyword evidence="4 10" id="KW-0812">Transmembrane</keyword>
<gene>
    <name evidence="12" type="primary">nad4L</name>
</gene>
<feature type="transmembrane region" description="Helical" evidence="10">
    <location>
        <begin position="30"/>
        <end position="47"/>
    </location>
</feature>
<evidence type="ECO:0000256" key="1">
    <source>
        <dbReference type="ARBA" id="ARBA00004141"/>
    </source>
</evidence>
<evidence type="ECO:0000256" key="6">
    <source>
        <dbReference type="ARBA" id="ARBA00022989"/>
    </source>
</evidence>
<evidence type="ECO:0000256" key="7">
    <source>
        <dbReference type="ARBA" id="ARBA00023027"/>
    </source>
</evidence>
<dbReference type="Gene3D" id="1.10.287.3510">
    <property type="match status" value="1"/>
</dbReference>
<comment type="similarity">
    <text evidence="2">Belongs to the complex I subunit 4L family.</text>
</comment>
<dbReference type="Pfam" id="PF00420">
    <property type="entry name" value="Oxidored_q2"/>
    <property type="match status" value="1"/>
</dbReference>
<evidence type="ECO:0000256" key="5">
    <source>
        <dbReference type="ARBA" id="ARBA00022967"/>
    </source>
</evidence>
<feature type="transmembrane region" description="Helical" evidence="10">
    <location>
        <begin position="59"/>
        <end position="80"/>
    </location>
</feature>
<reference evidence="12" key="2">
    <citation type="submission" date="2011-08" db="EMBL/GenBank/DDBJ databases">
        <authorList>
            <person name="Dayrat B."/>
        </authorList>
    </citation>
    <scope>NUCLEOTIDE SEQUENCE</scope>
</reference>
<accession>G8HMV8</accession>
<dbReference type="GO" id="GO:0016020">
    <property type="term" value="C:membrane"/>
    <property type="evidence" value="ECO:0007669"/>
    <property type="project" value="UniProtKB-SubCell"/>
</dbReference>
<geneLocation type="mitochondrion" evidence="12"/>
<evidence type="ECO:0000313" key="12">
    <source>
        <dbReference type="EMBL" id="AEQ93833.1"/>
    </source>
</evidence>
<protein>
    <recommendedName>
        <fullName evidence="3">NADH-ubiquinone oxidoreductase chain 4L</fullName>
    </recommendedName>
    <alternativeName>
        <fullName evidence="9">NADH dehydrogenase subunit 4L</fullName>
    </alternativeName>
</protein>
<dbReference type="AlphaFoldDB" id="G8HMV8"/>
<dbReference type="InterPro" id="IPR039428">
    <property type="entry name" value="NUOK/Mnh_C1-like"/>
</dbReference>
<keyword evidence="6 10" id="KW-1133">Transmembrane helix</keyword>
<evidence type="ECO:0000256" key="9">
    <source>
        <dbReference type="ARBA" id="ARBA00031586"/>
    </source>
</evidence>
<comment type="subcellular location">
    <subcellularLocation>
        <location evidence="1">Membrane</location>
        <topology evidence="1">Multi-pass membrane protein</topology>
    </subcellularLocation>
</comment>
<evidence type="ECO:0000256" key="4">
    <source>
        <dbReference type="ARBA" id="ARBA00022692"/>
    </source>
</evidence>
<evidence type="ECO:0000256" key="2">
    <source>
        <dbReference type="ARBA" id="ARBA00010519"/>
    </source>
</evidence>
<keyword evidence="11" id="KW-0732">Signal</keyword>
<keyword evidence="12" id="KW-0496">Mitochondrion</keyword>